<evidence type="ECO:0000313" key="3">
    <source>
        <dbReference type="Proteomes" id="UP000541425"/>
    </source>
</evidence>
<proteinExistence type="predicted"/>
<reference evidence="2 3" key="1">
    <citation type="submission" date="2020-08" db="EMBL/GenBank/DDBJ databases">
        <title>Genomic Encyclopedia of Type Strains, Phase IV (KMG-IV): sequencing the most valuable type-strain genomes for metagenomic binning, comparative biology and taxonomic classification.</title>
        <authorList>
            <person name="Goeker M."/>
        </authorList>
    </citation>
    <scope>NUCLEOTIDE SEQUENCE [LARGE SCALE GENOMIC DNA]</scope>
    <source>
        <strain evidence="2 3">DSM 22548</strain>
    </source>
</reference>
<accession>A0A7W5UJV2</accession>
<protein>
    <submittedName>
        <fullName evidence="2">Uncharacterized protein</fullName>
    </submittedName>
</protein>
<gene>
    <name evidence="2" type="ORF">FHS60_001262</name>
</gene>
<feature type="transmembrane region" description="Helical" evidence="1">
    <location>
        <begin position="47"/>
        <end position="67"/>
    </location>
</feature>
<feature type="transmembrane region" description="Helical" evidence="1">
    <location>
        <begin position="21"/>
        <end position="41"/>
    </location>
</feature>
<keyword evidence="1" id="KW-1133">Transmembrane helix</keyword>
<organism evidence="2 3">
    <name type="scientific">Alloprevotella rava</name>
    <dbReference type="NCBI Taxonomy" id="671218"/>
    <lineage>
        <taxon>Bacteria</taxon>
        <taxon>Pseudomonadati</taxon>
        <taxon>Bacteroidota</taxon>
        <taxon>Bacteroidia</taxon>
        <taxon>Bacteroidales</taxon>
        <taxon>Prevotellaceae</taxon>
        <taxon>Alloprevotella</taxon>
    </lineage>
</organism>
<dbReference type="Proteomes" id="UP000541425">
    <property type="component" value="Unassembled WGS sequence"/>
</dbReference>
<dbReference type="AlphaFoldDB" id="A0A7W5UJV2"/>
<evidence type="ECO:0000313" key="2">
    <source>
        <dbReference type="EMBL" id="MBB3702793.1"/>
    </source>
</evidence>
<dbReference type="EMBL" id="JACICA010000005">
    <property type="protein sequence ID" value="MBB3702793.1"/>
    <property type="molecule type" value="Genomic_DNA"/>
</dbReference>
<keyword evidence="1" id="KW-0812">Transmembrane</keyword>
<keyword evidence="1" id="KW-0472">Membrane</keyword>
<comment type="caution">
    <text evidence="2">The sequence shown here is derived from an EMBL/GenBank/DDBJ whole genome shotgun (WGS) entry which is preliminary data.</text>
</comment>
<sequence>MKCPYFTLQRYKKKNTIRLSADTFIVSASILIVSADSLIVLEVGQVGRLGLVGLVGLVGDSLGGLGVGQVRLVGQVRPVRAPNQWQPSTPPHGGGGGGFIPSSRLFIIFAP</sequence>
<name>A0A7W5UJV2_9BACT</name>
<evidence type="ECO:0000256" key="1">
    <source>
        <dbReference type="SAM" id="Phobius"/>
    </source>
</evidence>